<evidence type="ECO:0000256" key="1">
    <source>
        <dbReference type="SAM" id="MobiDB-lite"/>
    </source>
</evidence>
<dbReference type="EMBL" id="JABSTR010001153">
    <property type="protein sequence ID" value="KAH9383512.1"/>
    <property type="molecule type" value="Genomic_DNA"/>
</dbReference>
<dbReference type="OMA" id="HRDERAD"/>
<feature type="region of interest" description="Disordered" evidence="1">
    <location>
        <begin position="62"/>
        <end position="289"/>
    </location>
</feature>
<evidence type="ECO:0000313" key="3">
    <source>
        <dbReference type="Proteomes" id="UP000821853"/>
    </source>
</evidence>
<protein>
    <submittedName>
        <fullName evidence="2">Uncharacterized protein</fullName>
    </submittedName>
</protein>
<reference evidence="2 3" key="1">
    <citation type="journal article" date="2020" name="Cell">
        <title>Large-Scale Comparative Analyses of Tick Genomes Elucidate Their Genetic Diversity and Vector Capacities.</title>
        <authorList>
            <consortium name="Tick Genome and Microbiome Consortium (TIGMIC)"/>
            <person name="Jia N."/>
            <person name="Wang J."/>
            <person name="Shi W."/>
            <person name="Du L."/>
            <person name="Sun Y."/>
            <person name="Zhan W."/>
            <person name="Jiang J.F."/>
            <person name="Wang Q."/>
            <person name="Zhang B."/>
            <person name="Ji P."/>
            <person name="Bell-Sakyi L."/>
            <person name="Cui X.M."/>
            <person name="Yuan T.T."/>
            <person name="Jiang B.G."/>
            <person name="Yang W.F."/>
            <person name="Lam T.T."/>
            <person name="Chang Q.C."/>
            <person name="Ding S.J."/>
            <person name="Wang X.J."/>
            <person name="Zhu J.G."/>
            <person name="Ruan X.D."/>
            <person name="Zhao L."/>
            <person name="Wei J.T."/>
            <person name="Ye R.Z."/>
            <person name="Que T.C."/>
            <person name="Du C.H."/>
            <person name="Zhou Y.H."/>
            <person name="Cheng J.X."/>
            <person name="Dai P.F."/>
            <person name="Guo W.B."/>
            <person name="Han X.H."/>
            <person name="Huang E.J."/>
            <person name="Li L.F."/>
            <person name="Wei W."/>
            <person name="Gao Y.C."/>
            <person name="Liu J.Z."/>
            <person name="Shao H.Z."/>
            <person name="Wang X."/>
            <person name="Wang C.C."/>
            <person name="Yang T.C."/>
            <person name="Huo Q.B."/>
            <person name="Li W."/>
            <person name="Chen H.Y."/>
            <person name="Chen S.E."/>
            <person name="Zhou L.G."/>
            <person name="Ni X.B."/>
            <person name="Tian J.H."/>
            <person name="Sheng Y."/>
            <person name="Liu T."/>
            <person name="Pan Y.S."/>
            <person name="Xia L.Y."/>
            <person name="Li J."/>
            <person name="Zhao F."/>
            <person name="Cao W.C."/>
        </authorList>
    </citation>
    <scope>NUCLEOTIDE SEQUENCE [LARGE SCALE GENOMIC DNA]</scope>
    <source>
        <strain evidence="2">HaeL-2018</strain>
    </source>
</reference>
<comment type="caution">
    <text evidence="2">The sequence shown here is derived from an EMBL/GenBank/DDBJ whole genome shotgun (WGS) entry which is preliminary data.</text>
</comment>
<dbReference type="AlphaFoldDB" id="A0A9J6H9D1"/>
<name>A0A9J6H9D1_HAELO</name>
<evidence type="ECO:0000313" key="2">
    <source>
        <dbReference type="EMBL" id="KAH9383512.1"/>
    </source>
</evidence>
<feature type="compositionally biased region" description="Basic and acidic residues" evidence="1">
    <location>
        <begin position="147"/>
        <end position="156"/>
    </location>
</feature>
<proteinExistence type="predicted"/>
<feature type="compositionally biased region" description="Acidic residues" evidence="1">
    <location>
        <begin position="62"/>
        <end position="73"/>
    </location>
</feature>
<sequence length="310" mass="32401">MLKAPLKGTGWSVRRLTVYAACAHPYVTLQIQGTNSIMLPLTPESYTSSYLAGRRLLGVVAEAEDLPQPEPEVDPGPPRYARLRRAAPPDNGQESDPDGSAKPTGGDKGKTKGKPGEAEPDKAGDRKKPTNGEGNGKPGQVDSADDAADKDRKPEPEGASGKEAGGGENPEKEPPEEGRQPVKPDESPEESPPKKPGGEPDGAKKPGKETNPESKPKERGEEETAEPKAGKKPGETTEGKEAKNDDGENTEPGPNVEVAPKNGSSGNATKTAPGKGKKGNETASEGEAIECIRPGECRTVAARFLLNGPK</sequence>
<feature type="compositionally biased region" description="Basic and acidic residues" evidence="1">
    <location>
        <begin position="169"/>
        <end position="246"/>
    </location>
</feature>
<accession>A0A9J6H9D1</accession>
<dbReference type="VEuPathDB" id="VectorBase:HLOH_052155"/>
<dbReference type="Proteomes" id="UP000821853">
    <property type="component" value="Unassembled WGS sequence"/>
</dbReference>
<gene>
    <name evidence="2" type="ORF">HPB48_025084</name>
</gene>
<feature type="compositionally biased region" description="Basic and acidic residues" evidence="1">
    <location>
        <begin position="105"/>
        <end position="130"/>
    </location>
</feature>
<keyword evidence="3" id="KW-1185">Reference proteome</keyword>
<organism evidence="2 3">
    <name type="scientific">Haemaphysalis longicornis</name>
    <name type="common">Bush tick</name>
    <dbReference type="NCBI Taxonomy" id="44386"/>
    <lineage>
        <taxon>Eukaryota</taxon>
        <taxon>Metazoa</taxon>
        <taxon>Ecdysozoa</taxon>
        <taxon>Arthropoda</taxon>
        <taxon>Chelicerata</taxon>
        <taxon>Arachnida</taxon>
        <taxon>Acari</taxon>
        <taxon>Parasitiformes</taxon>
        <taxon>Ixodida</taxon>
        <taxon>Ixodoidea</taxon>
        <taxon>Ixodidae</taxon>
        <taxon>Haemaphysalinae</taxon>
        <taxon>Haemaphysalis</taxon>
    </lineage>
</organism>